<evidence type="ECO:0000313" key="4">
    <source>
        <dbReference type="Proteomes" id="UP000007796"/>
    </source>
</evidence>
<dbReference type="OrthoDB" id="5424149at2759"/>
<feature type="region of interest" description="Disordered" evidence="1">
    <location>
        <begin position="371"/>
        <end position="411"/>
    </location>
</feature>
<dbReference type="RefSeq" id="XP_014172920.1">
    <property type="nucleotide sequence ID" value="XM_014317445.1"/>
</dbReference>
<proteinExistence type="predicted"/>
<evidence type="ECO:0000313" key="3">
    <source>
        <dbReference type="EMBL" id="EFX03438.1"/>
    </source>
</evidence>
<dbReference type="InterPro" id="IPR057684">
    <property type="entry name" value="DUF7924"/>
</dbReference>
<keyword evidence="4" id="KW-1185">Reference proteome</keyword>
<accession>F0XEN2</accession>
<evidence type="ECO:0000259" key="2">
    <source>
        <dbReference type="Pfam" id="PF25545"/>
    </source>
</evidence>
<feature type="compositionally biased region" description="Low complexity" evidence="1">
    <location>
        <begin position="107"/>
        <end position="127"/>
    </location>
</feature>
<name>F0XEN2_GROCL</name>
<gene>
    <name evidence="3" type="ORF">CMQ_366</name>
</gene>
<dbReference type="STRING" id="655863.F0XEN2"/>
<dbReference type="Pfam" id="PF25545">
    <property type="entry name" value="DUF7924"/>
    <property type="match status" value="1"/>
</dbReference>
<dbReference type="Proteomes" id="UP000007796">
    <property type="component" value="Unassembled WGS sequence"/>
</dbReference>
<feature type="domain" description="DUF7924" evidence="2">
    <location>
        <begin position="223"/>
        <end position="356"/>
    </location>
</feature>
<feature type="compositionally biased region" description="Polar residues" evidence="1">
    <location>
        <begin position="36"/>
        <end position="51"/>
    </location>
</feature>
<dbReference type="EMBL" id="GL629765">
    <property type="protein sequence ID" value="EFX03438.1"/>
    <property type="molecule type" value="Genomic_DNA"/>
</dbReference>
<dbReference type="GeneID" id="25976784"/>
<dbReference type="AlphaFoldDB" id="F0XEN2"/>
<reference evidence="3 4" key="1">
    <citation type="journal article" date="2011" name="Proc. Natl. Acad. Sci. U.S.A.">
        <title>Genome and transcriptome analyses of the mountain pine beetle-fungal symbiont Grosmannia clavigera, a lodgepole pine pathogen.</title>
        <authorList>
            <person name="DiGuistini S."/>
            <person name="Wang Y."/>
            <person name="Liao N.Y."/>
            <person name="Taylor G."/>
            <person name="Tanguay P."/>
            <person name="Feau N."/>
            <person name="Henrissat B."/>
            <person name="Chan S.K."/>
            <person name="Hesse-Orce U."/>
            <person name="Alamouti S.M."/>
            <person name="Tsui C.K.M."/>
            <person name="Docking R.T."/>
            <person name="Levasseur A."/>
            <person name="Haridas S."/>
            <person name="Robertson G."/>
            <person name="Birol I."/>
            <person name="Holt R.A."/>
            <person name="Marra M.A."/>
            <person name="Hamelin R.C."/>
            <person name="Hirst M."/>
            <person name="Jones S.J.M."/>
            <person name="Bohlmann J."/>
            <person name="Breuil C."/>
        </authorList>
    </citation>
    <scope>NUCLEOTIDE SEQUENCE [LARGE SCALE GENOMIC DNA]</scope>
    <source>
        <strain evidence="4">kw1407 / UAMH 11150</strain>
    </source>
</reference>
<evidence type="ECO:0000256" key="1">
    <source>
        <dbReference type="SAM" id="MobiDB-lite"/>
    </source>
</evidence>
<dbReference type="HOGENOM" id="CLU_037975_0_0_1"/>
<protein>
    <recommendedName>
        <fullName evidence="2">DUF7924 domain-containing protein</fullName>
    </recommendedName>
</protein>
<sequence>MRAHRSRPNSSKPLQEKQPVAGSSKAPGSPRRSLRLQRQNPTSSADNTQLSRPPAIEEHKLLPPTAPSRNPHIGGDGDGDERQPIPARLTRKNLALLNRMGKRKRPTTSGSRETMSTSSSGRSSSSMTSGFALQAYKNGILQPLYSKPPTNLTSIRSRGAASRETPSPTESMYEAFVDSVEGAVNEATMVFEVGGKLLKEHPRGYKRAFNKAFTGFPKDVSFNTGLSAPQPDFVEGLKLRDFFPFPVDEHVCGAVLYKDDPNSLALPHLAGEWKGNGRDMKTATLQSAYDGAALVYARNQALSWLGNPDPPGHAEVTTFTTDGTSLNLYAHYAAKAEDGTIEYHQYRIKSVDLVDSSQGLKDGRKWLRNEQDHARERAHALRDQLKEHWQHPPRDECKTEETGQTEQTDRG</sequence>
<dbReference type="InParanoid" id="F0XEN2"/>
<feature type="region of interest" description="Disordered" evidence="1">
    <location>
        <begin position="146"/>
        <end position="170"/>
    </location>
</feature>
<feature type="region of interest" description="Disordered" evidence="1">
    <location>
        <begin position="1"/>
        <end position="127"/>
    </location>
</feature>
<organism evidence="4">
    <name type="scientific">Grosmannia clavigera (strain kw1407 / UAMH 11150)</name>
    <name type="common">Blue stain fungus</name>
    <name type="synonym">Graphiocladiella clavigera</name>
    <dbReference type="NCBI Taxonomy" id="655863"/>
    <lineage>
        <taxon>Eukaryota</taxon>
        <taxon>Fungi</taxon>
        <taxon>Dikarya</taxon>
        <taxon>Ascomycota</taxon>
        <taxon>Pezizomycotina</taxon>
        <taxon>Sordariomycetes</taxon>
        <taxon>Sordariomycetidae</taxon>
        <taxon>Ophiostomatales</taxon>
        <taxon>Ophiostomataceae</taxon>
        <taxon>Leptographium</taxon>
    </lineage>
</organism>